<gene>
    <name evidence="1" type="ORF">B1B_10363</name>
</gene>
<proteinExistence type="predicted"/>
<reference evidence="1" key="1">
    <citation type="submission" date="2013-08" db="EMBL/GenBank/DDBJ databases">
        <authorList>
            <person name="Mendez C."/>
            <person name="Richter M."/>
            <person name="Ferrer M."/>
            <person name="Sanchez J."/>
        </authorList>
    </citation>
    <scope>NUCLEOTIDE SEQUENCE</scope>
</reference>
<comment type="caution">
    <text evidence="1">The sequence shown here is derived from an EMBL/GenBank/DDBJ whole genome shotgun (WGS) entry which is preliminary data.</text>
</comment>
<accession>T1BGF8</accession>
<organism evidence="1">
    <name type="scientific">mine drainage metagenome</name>
    <dbReference type="NCBI Taxonomy" id="410659"/>
    <lineage>
        <taxon>unclassified sequences</taxon>
        <taxon>metagenomes</taxon>
        <taxon>ecological metagenomes</taxon>
    </lineage>
</organism>
<protein>
    <submittedName>
        <fullName evidence="1">Uncharacterized protein</fullName>
    </submittedName>
</protein>
<dbReference type="AlphaFoldDB" id="T1BGF8"/>
<dbReference type="EMBL" id="AUZY01006792">
    <property type="protein sequence ID" value="EQD53235.1"/>
    <property type="molecule type" value="Genomic_DNA"/>
</dbReference>
<evidence type="ECO:0000313" key="1">
    <source>
        <dbReference type="EMBL" id="EQD53235.1"/>
    </source>
</evidence>
<sequence length="82" mass="9128">MSERVGTERVTRENGYLYYLGADGYLWKTPTRRNTSGQKARAGTEKITREPGYMYFLDSDGYVGRAKMRTAASSVGSQPPAP</sequence>
<reference evidence="1" key="2">
    <citation type="journal article" date="2014" name="ISME J.">
        <title>Microbial stratification in low pH oxic and suboxic macroscopic growths along an acid mine drainage.</title>
        <authorList>
            <person name="Mendez-Garcia C."/>
            <person name="Mesa V."/>
            <person name="Sprenger R.R."/>
            <person name="Richter M."/>
            <person name="Diez M.S."/>
            <person name="Solano J."/>
            <person name="Bargiela R."/>
            <person name="Golyshina O.V."/>
            <person name="Manteca A."/>
            <person name="Ramos J.L."/>
            <person name="Gallego J.R."/>
            <person name="Llorente I."/>
            <person name="Martins Dos Santos V.A."/>
            <person name="Jensen O.N."/>
            <person name="Pelaez A.I."/>
            <person name="Sanchez J."/>
            <person name="Ferrer M."/>
        </authorList>
    </citation>
    <scope>NUCLEOTIDE SEQUENCE</scope>
</reference>
<name>T1BGF8_9ZZZZ</name>